<evidence type="ECO:0000313" key="3">
    <source>
        <dbReference type="EMBL" id="MYL63904.1"/>
    </source>
</evidence>
<feature type="compositionally biased region" description="Low complexity" evidence="1">
    <location>
        <begin position="24"/>
        <end position="36"/>
    </location>
</feature>
<evidence type="ECO:0000256" key="2">
    <source>
        <dbReference type="SAM" id="SignalP"/>
    </source>
</evidence>
<name>A0A845EZH9_9BACL</name>
<keyword evidence="2" id="KW-0732">Signal</keyword>
<feature type="chain" id="PRO_5032909973" description="Lipoprotein" evidence="2">
    <location>
        <begin position="25"/>
        <end position="183"/>
    </location>
</feature>
<evidence type="ECO:0008006" key="5">
    <source>
        <dbReference type="Google" id="ProtNLM"/>
    </source>
</evidence>
<feature type="signal peptide" evidence="2">
    <location>
        <begin position="1"/>
        <end position="24"/>
    </location>
</feature>
<protein>
    <recommendedName>
        <fullName evidence="5">Lipoprotein</fullName>
    </recommendedName>
</protein>
<dbReference type="Proteomes" id="UP000447833">
    <property type="component" value="Unassembled WGS sequence"/>
</dbReference>
<evidence type="ECO:0000256" key="1">
    <source>
        <dbReference type="SAM" id="MobiDB-lite"/>
    </source>
</evidence>
<organism evidence="3 4">
    <name type="scientific">Guptibacillus hwajinpoensis</name>
    <dbReference type="NCBI Taxonomy" id="208199"/>
    <lineage>
        <taxon>Bacteria</taxon>
        <taxon>Bacillati</taxon>
        <taxon>Bacillota</taxon>
        <taxon>Bacilli</taxon>
        <taxon>Bacillales</taxon>
        <taxon>Guptibacillaceae</taxon>
        <taxon>Guptibacillus</taxon>
    </lineage>
</organism>
<proteinExistence type="predicted"/>
<dbReference type="PROSITE" id="PS51257">
    <property type="entry name" value="PROKAR_LIPOPROTEIN"/>
    <property type="match status" value="1"/>
</dbReference>
<reference evidence="3 4" key="1">
    <citation type="submission" date="2019-11" db="EMBL/GenBank/DDBJ databases">
        <title>Genome sequences of 17 halophilic strains isolated from different environments.</title>
        <authorList>
            <person name="Furrow R.E."/>
        </authorList>
    </citation>
    <scope>NUCLEOTIDE SEQUENCE [LARGE SCALE GENOMIC DNA]</scope>
    <source>
        <strain evidence="3 4">22506_14_FS</strain>
    </source>
</reference>
<feature type="region of interest" description="Disordered" evidence="1">
    <location>
        <begin position="24"/>
        <end position="49"/>
    </location>
</feature>
<dbReference type="RefSeq" id="WP_160919386.1">
    <property type="nucleotide sequence ID" value="NZ_WMEY01000003.1"/>
</dbReference>
<gene>
    <name evidence="3" type="ORF">GLW07_11110</name>
</gene>
<dbReference type="EMBL" id="WMEY01000003">
    <property type="protein sequence ID" value="MYL63904.1"/>
    <property type="molecule type" value="Genomic_DNA"/>
</dbReference>
<feature type="compositionally biased region" description="Basic and acidic residues" evidence="1">
    <location>
        <begin position="37"/>
        <end position="49"/>
    </location>
</feature>
<evidence type="ECO:0000313" key="4">
    <source>
        <dbReference type="Proteomes" id="UP000447833"/>
    </source>
</evidence>
<accession>A0A845EZH9</accession>
<dbReference type="AlphaFoldDB" id="A0A845EZH9"/>
<sequence length="183" mass="19838">MKRFLPLAMLLVFVFVAACSNNEANESSSNATNNSGSKEETSDASETDVKSDLLDFQMNLIQTVNKNDSPIYAFEAAKVAEEKPSDEELATMKADAEAAAKTVAEDVRAVEVPAELDTYKSDIEAALEDLAKSYETRAANLSDEPEATYEESDAQFTSFEEKMATVYEDAGLTAPSFSADLVD</sequence>
<comment type="caution">
    <text evidence="3">The sequence shown here is derived from an EMBL/GenBank/DDBJ whole genome shotgun (WGS) entry which is preliminary data.</text>
</comment>